<dbReference type="Proteomes" id="UP000614410">
    <property type="component" value="Unassembled WGS sequence"/>
</dbReference>
<sequence>MGYIRGFVHGGVVGAVVGLCVAPQPGIKTRQQLAAFSTAARDSYDVAERTVRRVAPFASAAADMARQQVERVRRDDDEAVTVDGSVRIHNQTNGRR</sequence>
<evidence type="ECO:0000313" key="1">
    <source>
        <dbReference type="EMBL" id="MBJ7609584.1"/>
    </source>
</evidence>
<evidence type="ECO:0000313" key="2">
    <source>
        <dbReference type="Proteomes" id="UP000614410"/>
    </source>
</evidence>
<accession>A0A934KFK3</accession>
<reference evidence="1 2" key="1">
    <citation type="submission" date="2020-10" db="EMBL/GenBank/DDBJ databases">
        <title>Ca. Dormibacterota MAGs.</title>
        <authorList>
            <person name="Montgomery K."/>
        </authorList>
    </citation>
    <scope>NUCLEOTIDE SEQUENCE [LARGE SCALE GENOMIC DNA]</scope>
    <source>
        <strain evidence="1">Mitchell_Peninsula_5</strain>
    </source>
</reference>
<comment type="caution">
    <text evidence="1">The sequence shown here is derived from an EMBL/GenBank/DDBJ whole genome shotgun (WGS) entry which is preliminary data.</text>
</comment>
<name>A0A934KFK3_9BACT</name>
<dbReference type="AlphaFoldDB" id="A0A934KFK3"/>
<gene>
    <name evidence="1" type="ORF">JF887_09190</name>
</gene>
<organism evidence="1 2">
    <name type="scientific">Candidatus Amunia macphersoniae</name>
    <dbReference type="NCBI Taxonomy" id="3127014"/>
    <lineage>
        <taxon>Bacteria</taxon>
        <taxon>Bacillati</taxon>
        <taxon>Candidatus Dormiibacterota</taxon>
        <taxon>Candidatus Dormibacteria</taxon>
        <taxon>Candidatus Aeolococcales</taxon>
        <taxon>Candidatus Aeolococcaceae</taxon>
        <taxon>Candidatus Amunia</taxon>
    </lineage>
</organism>
<proteinExistence type="predicted"/>
<protein>
    <submittedName>
        <fullName evidence="1">YtxH domain-containing protein</fullName>
    </submittedName>
</protein>
<dbReference type="EMBL" id="JAEKNN010000047">
    <property type="protein sequence ID" value="MBJ7609584.1"/>
    <property type="molecule type" value="Genomic_DNA"/>
</dbReference>